<evidence type="ECO:0000313" key="1">
    <source>
        <dbReference type="EMBL" id="KAF7410461.1"/>
    </source>
</evidence>
<accession>A0A834KUI0</accession>
<organism evidence="1 2">
    <name type="scientific">Vespula germanica</name>
    <name type="common">German yellow jacket</name>
    <name type="synonym">Paravespula germanica</name>
    <dbReference type="NCBI Taxonomy" id="30212"/>
    <lineage>
        <taxon>Eukaryota</taxon>
        <taxon>Metazoa</taxon>
        <taxon>Ecdysozoa</taxon>
        <taxon>Arthropoda</taxon>
        <taxon>Hexapoda</taxon>
        <taxon>Insecta</taxon>
        <taxon>Pterygota</taxon>
        <taxon>Neoptera</taxon>
        <taxon>Endopterygota</taxon>
        <taxon>Hymenoptera</taxon>
        <taxon>Apocrita</taxon>
        <taxon>Aculeata</taxon>
        <taxon>Vespoidea</taxon>
        <taxon>Vespidae</taxon>
        <taxon>Vespinae</taxon>
        <taxon>Vespula</taxon>
    </lineage>
</organism>
<name>A0A834KUI0_VESGE</name>
<keyword evidence="2" id="KW-1185">Reference proteome</keyword>
<protein>
    <submittedName>
        <fullName evidence="1">Uncharacterized protein</fullName>
    </submittedName>
</protein>
<proteinExistence type="predicted"/>
<dbReference type="EMBL" id="JACSDZ010000003">
    <property type="protein sequence ID" value="KAF7410461.1"/>
    <property type="molecule type" value="Genomic_DNA"/>
</dbReference>
<evidence type="ECO:0000313" key="2">
    <source>
        <dbReference type="Proteomes" id="UP000617340"/>
    </source>
</evidence>
<sequence>MELAENSEPNRTNLFPRIVQLQPPREKVQIQHGTLQAVGPCQRRRLPAVPAFYGRKALSLLPRRLLQGSGETDHASQGLQTTRDHTRTIGYERIHSSPDNVRPVFTQTTVAPSGKGCFSNSSIGQQSETFAVSLRKLSALGQLFRSVKSFDISASRFYAILDRQG</sequence>
<comment type="caution">
    <text evidence="1">The sequence shown here is derived from an EMBL/GenBank/DDBJ whole genome shotgun (WGS) entry which is preliminary data.</text>
</comment>
<dbReference type="Proteomes" id="UP000617340">
    <property type="component" value="Unassembled WGS sequence"/>
</dbReference>
<gene>
    <name evidence="1" type="ORF">HZH68_004842</name>
</gene>
<reference evidence="1" key="1">
    <citation type="journal article" date="2020" name="G3 (Bethesda)">
        <title>High-Quality Assemblies for Three Invasive Social Wasps from the &lt;i&gt;Vespula&lt;/i&gt; Genus.</title>
        <authorList>
            <person name="Harrop T.W.R."/>
            <person name="Guhlin J."/>
            <person name="McLaughlin G.M."/>
            <person name="Permina E."/>
            <person name="Stockwell P."/>
            <person name="Gilligan J."/>
            <person name="Le Lec M.F."/>
            <person name="Gruber M.A.M."/>
            <person name="Quinn O."/>
            <person name="Lovegrove M."/>
            <person name="Duncan E.J."/>
            <person name="Remnant E.J."/>
            <person name="Van Eeckhoven J."/>
            <person name="Graham B."/>
            <person name="Knapp R.A."/>
            <person name="Langford K.W."/>
            <person name="Kronenberg Z."/>
            <person name="Press M.O."/>
            <person name="Eacker S.M."/>
            <person name="Wilson-Rankin E.E."/>
            <person name="Purcell J."/>
            <person name="Lester P.J."/>
            <person name="Dearden P.K."/>
        </authorList>
    </citation>
    <scope>NUCLEOTIDE SEQUENCE</scope>
    <source>
        <strain evidence="1">Linc-1</strain>
    </source>
</reference>
<dbReference type="AlphaFoldDB" id="A0A834KUI0"/>